<sequence length="99" mass="11374">MHDSSKIPRRMAQSEERSWDDLSSEVNCEDISSQGNSATMLMVKSEKGNLNTCYMCVEVMWRTPNILKYRKVCYESGIVKFHRGDKIHCLGRGSIESRP</sequence>
<evidence type="ECO:0000256" key="1">
    <source>
        <dbReference type="SAM" id="MobiDB-lite"/>
    </source>
</evidence>
<feature type="compositionally biased region" description="Basic and acidic residues" evidence="1">
    <location>
        <begin position="1"/>
        <end position="20"/>
    </location>
</feature>
<organism evidence="2">
    <name type="scientific">Magallana gigas</name>
    <name type="common">Pacific oyster</name>
    <name type="synonym">Crassostrea gigas</name>
    <dbReference type="NCBI Taxonomy" id="29159"/>
    <lineage>
        <taxon>Eukaryota</taxon>
        <taxon>Metazoa</taxon>
        <taxon>Spiralia</taxon>
        <taxon>Lophotrochozoa</taxon>
        <taxon>Mollusca</taxon>
        <taxon>Bivalvia</taxon>
        <taxon>Autobranchia</taxon>
        <taxon>Pteriomorphia</taxon>
        <taxon>Ostreida</taxon>
        <taxon>Ostreoidea</taxon>
        <taxon>Ostreidae</taxon>
        <taxon>Magallana</taxon>
    </lineage>
</organism>
<reference evidence="2" key="1">
    <citation type="journal article" date="2012" name="Nature">
        <title>The oyster genome reveals stress adaptation and complexity of shell formation.</title>
        <authorList>
            <person name="Zhang G."/>
            <person name="Fang X."/>
            <person name="Guo X."/>
            <person name="Li L."/>
            <person name="Luo R."/>
            <person name="Xu F."/>
            <person name="Yang P."/>
            <person name="Zhang L."/>
            <person name="Wang X."/>
            <person name="Qi H."/>
            <person name="Xiong Z."/>
            <person name="Que H."/>
            <person name="Xie Y."/>
            <person name="Holland P.W."/>
            <person name="Paps J."/>
            <person name="Zhu Y."/>
            <person name="Wu F."/>
            <person name="Chen Y."/>
            <person name="Wang J."/>
            <person name="Peng C."/>
            <person name="Meng J."/>
            <person name="Yang L."/>
            <person name="Liu J."/>
            <person name="Wen B."/>
            <person name="Zhang N."/>
            <person name="Huang Z."/>
            <person name="Zhu Q."/>
            <person name="Feng Y."/>
            <person name="Mount A."/>
            <person name="Hedgecock D."/>
            <person name="Xu Z."/>
            <person name="Liu Y."/>
            <person name="Domazet-Loso T."/>
            <person name="Du Y."/>
            <person name="Sun X."/>
            <person name="Zhang S."/>
            <person name="Liu B."/>
            <person name="Cheng P."/>
            <person name="Jiang X."/>
            <person name="Li J."/>
            <person name="Fan D."/>
            <person name="Wang W."/>
            <person name="Fu W."/>
            <person name="Wang T."/>
            <person name="Wang B."/>
            <person name="Zhang J."/>
            <person name="Peng Z."/>
            <person name="Li Y."/>
            <person name="Li N."/>
            <person name="Wang J."/>
            <person name="Chen M."/>
            <person name="He Y."/>
            <person name="Tan F."/>
            <person name="Song X."/>
            <person name="Zheng Q."/>
            <person name="Huang R."/>
            <person name="Yang H."/>
            <person name="Du X."/>
            <person name="Chen L."/>
            <person name="Yang M."/>
            <person name="Gaffney P.M."/>
            <person name="Wang S."/>
            <person name="Luo L."/>
            <person name="She Z."/>
            <person name="Ming Y."/>
            <person name="Huang W."/>
            <person name="Zhang S."/>
            <person name="Huang B."/>
            <person name="Zhang Y."/>
            <person name="Qu T."/>
            <person name="Ni P."/>
            <person name="Miao G."/>
            <person name="Wang J."/>
            <person name="Wang Q."/>
            <person name="Steinberg C.E."/>
            <person name="Wang H."/>
            <person name="Li N."/>
            <person name="Qian L."/>
            <person name="Zhang G."/>
            <person name="Li Y."/>
            <person name="Yang H."/>
            <person name="Liu X."/>
            <person name="Wang J."/>
            <person name="Yin Y."/>
            <person name="Wang J."/>
        </authorList>
    </citation>
    <scope>NUCLEOTIDE SEQUENCE [LARGE SCALE GENOMIC DNA]</scope>
    <source>
        <strain evidence="2">05x7-T-G4-1.051#20</strain>
    </source>
</reference>
<dbReference type="InParanoid" id="K1PP67"/>
<name>K1PP67_MAGGI</name>
<dbReference type="AlphaFoldDB" id="K1PP67"/>
<feature type="region of interest" description="Disordered" evidence="1">
    <location>
        <begin position="1"/>
        <end position="24"/>
    </location>
</feature>
<gene>
    <name evidence="2" type="ORF">CGI_10013993</name>
</gene>
<accession>K1PP67</accession>
<dbReference type="EMBL" id="JH818752">
    <property type="protein sequence ID" value="EKC18265.1"/>
    <property type="molecule type" value="Genomic_DNA"/>
</dbReference>
<proteinExistence type="predicted"/>
<dbReference type="HOGENOM" id="CLU_2322654_0_0_1"/>
<evidence type="ECO:0000313" key="2">
    <source>
        <dbReference type="EMBL" id="EKC18265.1"/>
    </source>
</evidence>
<protein>
    <submittedName>
        <fullName evidence="2">Uncharacterized protein</fullName>
    </submittedName>
</protein>